<dbReference type="EMBL" id="LSRP01000085">
    <property type="protein sequence ID" value="OJF96957.1"/>
    <property type="molecule type" value="Genomic_DNA"/>
</dbReference>
<keyword evidence="4" id="KW-1185">Reference proteome</keyword>
<accession>A0A657LSD6</accession>
<evidence type="ECO:0000313" key="3">
    <source>
        <dbReference type="EMBL" id="OJF96957.1"/>
    </source>
</evidence>
<dbReference type="Proteomes" id="UP000182661">
    <property type="component" value="Unassembled WGS sequence"/>
</dbReference>
<reference evidence="3 4" key="1">
    <citation type="submission" date="2016-02" db="EMBL/GenBank/DDBJ databases">
        <title>Genome sequencing of a beta-galactosidase producing bacteria Rhizobium sp. 59.</title>
        <authorList>
            <person name="Wang D."/>
            <person name="Kot W."/>
            <person name="Qin Y."/>
            <person name="Hansen L."/>
            <person name="Naqvi K."/>
            <person name="Rensing C."/>
        </authorList>
    </citation>
    <scope>NUCLEOTIDE SEQUENCE [LARGE SCALE GENOMIC DNA]</scope>
    <source>
        <strain evidence="3 4">59</strain>
    </source>
</reference>
<evidence type="ECO:0000256" key="1">
    <source>
        <dbReference type="SAM" id="SignalP"/>
    </source>
</evidence>
<dbReference type="RefSeq" id="WP_071833299.1">
    <property type="nucleotide sequence ID" value="NZ_LSRP01000085.1"/>
</dbReference>
<dbReference type="OrthoDB" id="102964at2"/>
<feature type="signal peptide" evidence="1">
    <location>
        <begin position="1"/>
        <end position="23"/>
    </location>
</feature>
<protein>
    <recommendedName>
        <fullName evidence="2">SH3b domain-containing protein</fullName>
    </recommendedName>
</protein>
<keyword evidence="1" id="KW-0732">Signal</keyword>
<organism evidence="3 4">
    <name type="scientific">Pararhizobium antarcticum</name>
    <dbReference type="NCBI Taxonomy" id="1798805"/>
    <lineage>
        <taxon>Bacteria</taxon>
        <taxon>Pseudomonadati</taxon>
        <taxon>Pseudomonadota</taxon>
        <taxon>Alphaproteobacteria</taxon>
        <taxon>Hyphomicrobiales</taxon>
        <taxon>Rhizobiaceae</taxon>
        <taxon>Rhizobium/Agrobacterium group</taxon>
        <taxon>Pararhizobium</taxon>
    </lineage>
</organism>
<dbReference type="InterPro" id="IPR009642">
    <property type="entry name" value="DUF1236"/>
</dbReference>
<evidence type="ECO:0000313" key="4">
    <source>
        <dbReference type="Proteomes" id="UP000182661"/>
    </source>
</evidence>
<evidence type="ECO:0000259" key="2">
    <source>
        <dbReference type="Pfam" id="PF08239"/>
    </source>
</evidence>
<dbReference type="Pfam" id="PF08239">
    <property type="entry name" value="SH3_3"/>
    <property type="match status" value="1"/>
</dbReference>
<dbReference type="Pfam" id="PF06823">
    <property type="entry name" value="DUF1236"/>
    <property type="match status" value="1"/>
</dbReference>
<feature type="chain" id="PRO_5024883823" description="SH3b domain-containing protein" evidence="1">
    <location>
        <begin position="24"/>
        <end position="201"/>
    </location>
</feature>
<gene>
    <name evidence="3" type="ORF">AX760_02700</name>
</gene>
<name>A0A657LSD6_9HYPH</name>
<proteinExistence type="predicted"/>
<dbReference type="Gene3D" id="2.30.30.40">
    <property type="entry name" value="SH3 Domains"/>
    <property type="match status" value="1"/>
</dbReference>
<dbReference type="InterPro" id="IPR003646">
    <property type="entry name" value="SH3-like_bac-type"/>
</dbReference>
<comment type="caution">
    <text evidence="3">The sequence shown here is derived from an EMBL/GenBank/DDBJ whole genome shotgun (WGS) entry which is preliminary data.</text>
</comment>
<dbReference type="AlphaFoldDB" id="A0A657LSD6"/>
<feature type="domain" description="SH3b" evidence="2">
    <location>
        <begin position="32"/>
        <end position="84"/>
    </location>
</feature>
<sequence>MKLRHMIALSGFALAATTSLAFAQMSVTTVTDLNIQSGPGTEYPTVGLATRGSAGVLDGCIEGSNWCRIDVNGMRGWVFAENLSVDQGGQPMIVEQHRVDLGVPVVTYETTSSAVAAPDPQPGDELLGRVGEVNPPELVRTYIDTNPVETVTIDGDIIVGGTVPETVTMVEVPDYQYRYARVNDRQVLVDPATRQIVYVYQ</sequence>